<dbReference type="AlphaFoldDB" id="A0AAU8MR24"/>
<reference evidence="1" key="1">
    <citation type="submission" date="2024-06" db="EMBL/GenBank/DDBJ databases">
        <authorList>
            <person name="Li S."/>
        </authorList>
    </citation>
    <scope>NUCLEOTIDE SEQUENCE</scope>
    <source>
        <strain evidence="1">SR10</strain>
    </source>
</reference>
<dbReference type="RefSeq" id="WP_363797830.1">
    <property type="nucleotide sequence ID" value="NZ_CP159925.1"/>
</dbReference>
<dbReference type="EMBL" id="CP159925">
    <property type="protein sequence ID" value="XCO74992.1"/>
    <property type="molecule type" value="Genomic_DNA"/>
</dbReference>
<organism evidence="1">
    <name type="scientific">Lysobacter firmicutimachus</name>
    <dbReference type="NCBI Taxonomy" id="1792846"/>
    <lineage>
        <taxon>Bacteria</taxon>
        <taxon>Pseudomonadati</taxon>
        <taxon>Pseudomonadota</taxon>
        <taxon>Gammaproteobacteria</taxon>
        <taxon>Lysobacterales</taxon>
        <taxon>Lysobacteraceae</taxon>
        <taxon>Lysobacter</taxon>
    </lineage>
</organism>
<dbReference type="NCBIfam" id="TIGR01760">
    <property type="entry name" value="tape_meas_TP901"/>
    <property type="match status" value="1"/>
</dbReference>
<sequence length="815" mass="87480">MSTAGSIVVDLLMRTGSFITDSARAEKQMKQLEKAAHSLGRSVGNSITSSLAGMAAGFLSLQSGLQFFNDAINQADRLDELSARLDISTEKLSEWGYAAKMTGTDLESLTGSLTKFSKNIVGALDPNSTGGKVFKALGIDVKDAEGRIKSVESLLPQVADRFKELDNTTLETALAMELFGKSGADLLEFLNNGSGGLDKFAERARRLGIVIDSETSAKAAAFKDEVDKLRAATQGFATKIAAELLPDMTKLVQLTTDFTTEGGKAEGVAKELRDTVSSLSVMFHEASEAVEAFKEIIDFGGLGDNAKSQLRGLIDFATGTAVGFKGAYEEIAGFVTGDTSRAAAGRRKRRDGNNQSMAGLLGMEYLAPDEWKDVITSVQGYDWSDVTTSSSVLGKSKRKSKREAELGWILGGGSGSKGKDPAEEVERQVRALKEMQRATEDWTAALNGRSNPILEEYRQRLQEITASAERFKADGLSTAQIDTFTEKMRGLAEALKAKDLAEFQRKFKAETDELAAAVLGTASPALVKYNEDLYQLDEQMKQLLLSQELYQGRLEVITAARHRDATQMFKDYRFEIDLLGQTREAQELLNAARYLGADAATAQGESAIAALKEYQDLRRSIDDQIEAMDGLRDAARGFLVDLKDGKGVWDSLTDAANHFADVLFRIAANNVVEDLFGQQGSAAGGSAGWLGKIVGWFTGAKGGGASAAPSASFASAFGNNTGWLFGGGKAGGGDVFGNRAYLVGEMGPELFVPRTAGSVLPADMTRTALRQGGPPSVINFHSSNHFNGLPGRQTMQQSELETGRAVRRAMARTGR</sequence>
<accession>A0AAU8MR24</accession>
<proteinExistence type="predicted"/>
<dbReference type="InterPro" id="IPR010090">
    <property type="entry name" value="Phage_tape_meas"/>
</dbReference>
<evidence type="ECO:0000313" key="1">
    <source>
        <dbReference type="EMBL" id="XCO74992.1"/>
    </source>
</evidence>
<protein>
    <submittedName>
        <fullName evidence="1">Phage tail tape measure protein</fullName>
    </submittedName>
</protein>
<name>A0AAU8MR24_9GAMM</name>
<gene>
    <name evidence="1" type="ORF">ABU614_22005</name>
</gene>